<dbReference type="Proteomes" id="UP001055072">
    <property type="component" value="Unassembled WGS sequence"/>
</dbReference>
<accession>A0ACB8U2G5</accession>
<sequence length="562" mass="61229">MQGQPIRWHRGGRARGRLIVLVRTFLCAHDPRQPITSRISNDDHSASERLSTRQLPRQPPRSPILPLTMATKDILPYIASVNPPRKAKRPRLETDTATIQPQSTTAVSTTVQALSRPRPQLLPKDDMTTRRLGESPEQDSSDDEEDEYDPVEHAPPPKRRGRKPGTMSRSARESQRKLNHSRIEKARRTKINETLATLSTLVSEAEKQRSSGSVEAPVEKEKPKGEKEFKLDVLVKTVTYIQELIQKVQVLEIHATTSTCARCSQPPSETSSLVNSPPSPSTKRKRAQTDHDHDTPTNAATRPSSLPPPAIPPSANTISSRRLTSASPALHPVSASPSLPPISSWLPHPYDPSSLSAIPASSPDFMSQPMNLSSHLPTPPLSGSFRPPLAHTTQTLPALSLPGPAHPSISCSFASEGRKTMRIPIPTRRMSIASSTSTSTSHAFPLKNNSSHHRGVSQSPTVSPSWTPEDESAASLLLQMSSSPTTSISSSGGSGGMTTPRVHRKSLGSAGTCDREGARRVKEAERGQEKRRRGERDDEALYAETPSSLLGITRSLSQKERA</sequence>
<evidence type="ECO:0000313" key="2">
    <source>
        <dbReference type="Proteomes" id="UP001055072"/>
    </source>
</evidence>
<evidence type="ECO:0000313" key="1">
    <source>
        <dbReference type="EMBL" id="KAI0088269.1"/>
    </source>
</evidence>
<proteinExistence type="predicted"/>
<organism evidence="1 2">
    <name type="scientific">Irpex rosettiformis</name>
    <dbReference type="NCBI Taxonomy" id="378272"/>
    <lineage>
        <taxon>Eukaryota</taxon>
        <taxon>Fungi</taxon>
        <taxon>Dikarya</taxon>
        <taxon>Basidiomycota</taxon>
        <taxon>Agaricomycotina</taxon>
        <taxon>Agaricomycetes</taxon>
        <taxon>Polyporales</taxon>
        <taxon>Irpicaceae</taxon>
        <taxon>Irpex</taxon>
    </lineage>
</organism>
<name>A0ACB8U2G5_9APHY</name>
<comment type="caution">
    <text evidence="1">The sequence shown here is derived from an EMBL/GenBank/DDBJ whole genome shotgun (WGS) entry which is preliminary data.</text>
</comment>
<protein>
    <submittedName>
        <fullName evidence="1">Uncharacterized protein</fullName>
    </submittedName>
</protein>
<gene>
    <name evidence="1" type="ORF">BDY19DRAFT_189224</name>
</gene>
<keyword evidence="2" id="KW-1185">Reference proteome</keyword>
<dbReference type="EMBL" id="MU274914">
    <property type="protein sequence ID" value="KAI0088269.1"/>
    <property type="molecule type" value="Genomic_DNA"/>
</dbReference>
<reference evidence="1" key="1">
    <citation type="journal article" date="2021" name="Environ. Microbiol.">
        <title>Gene family expansions and transcriptome signatures uncover fungal adaptations to wood decay.</title>
        <authorList>
            <person name="Hage H."/>
            <person name="Miyauchi S."/>
            <person name="Viragh M."/>
            <person name="Drula E."/>
            <person name="Min B."/>
            <person name="Chaduli D."/>
            <person name="Navarro D."/>
            <person name="Favel A."/>
            <person name="Norest M."/>
            <person name="Lesage-Meessen L."/>
            <person name="Balint B."/>
            <person name="Merenyi Z."/>
            <person name="de Eugenio L."/>
            <person name="Morin E."/>
            <person name="Martinez A.T."/>
            <person name="Baldrian P."/>
            <person name="Stursova M."/>
            <person name="Martinez M.J."/>
            <person name="Novotny C."/>
            <person name="Magnuson J.K."/>
            <person name="Spatafora J.W."/>
            <person name="Maurice S."/>
            <person name="Pangilinan J."/>
            <person name="Andreopoulos W."/>
            <person name="LaButti K."/>
            <person name="Hundley H."/>
            <person name="Na H."/>
            <person name="Kuo A."/>
            <person name="Barry K."/>
            <person name="Lipzen A."/>
            <person name="Henrissat B."/>
            <person name="Riley R."/>
            <person name="Ahrendt S."/>
            <person name="Nagy L.G."/>
            <person name="Grigoriev I.V."/>
            <person name="Martin F."/>
            <person name="Rosso M.N."/>
        </authorList>
    </citation>
    <scope>NUCLEOTIDE SEQUENCE</scope>
    <source>
        <strain evidence="1">CBS 384.51</strain>
    </source>
</reference>